<evidence type="ECO:0000256" key="3">
    <source>
        <dbReference type="ARBA" id="ARBA00022989"/>
    </source>
</evidence>
<feature type="transmembrane region" description="Helical" evidence="5">
    <location>
        <begin position="295"/>
        <end position="314"/>
    </location>
</feature>
<accession>A0A2S2DSX6</accession>
<dbReference type="KEGG" id="psez:HME7025_00586"/>
<keyword evidence="3 5" id="KW-1133">Transmembrane helix</keyword>
<keyword evidence="2 5" id="KW-0812">Transmembrane</keyword>
<proteinExistence type="predicted"/>
<feature type="transmembrane region" description="Helical" evidence="5">
    <location>
        <begin position="207"/>
        <end position="225"/>
    </location>
</feature>
<dbReference type="GO" id="GO:0015179">
    <property type="term" value="F:L-amino acid transmembrane transporter activity"/>
    <property type="evidence" value="ECO:0007669"/>
    <property type="project" value="TreeGrafter"/>
</dbReference>
<evidence type="ECO:0000256" key="1">
    <source>
        <dbReference type="ARBA" id="ARBA00004141"/>
    </source>
</evidence>
<feature type="transmembrane region" description="Helical" evidence="5">
    <location>
        <begin position="21"/>
        <end position="40"/>
    </location>
</feature>
<protein>
    <recommendedName>
        <fullName evidence="8">APC family permease</fullName>
    </recommendedName>
</protein>
<gene>
    <name evidence="6" type="ORF">HME7025_00586</name>
</gene>
<keyword evidence="4 5" id="KW-0472">Membrane</keyword>
<evidence type="ECO:0000256" key="4">
    <source>
        <dbReference type="ARBA" id="ARBA00023136"/>
    </source>
</evidence>
<dbReference type="Gene3D" id="1.20.1740.10">
    <property type="entry name" value="Amino acid/polyamine transporter I"/>
    <property type="match status" value="1"/>
</dbReference>
<keyword evidence="7" id="KW-1185">Reference proteome</keyword>
<reference evidence="7" key="1">
    <citation type="submission" date="2018-05" db="EMBL/GenBank/DDBJ databases">
        <title>Pseudarcicella sp. HME7025 Genome sequencing and assembly.</title>
        <authorList>
            <person name="Kim H."/>
            <person name="Kang H."/>
            <person name="Joh K."/>
        </authorList>
    </citation>
    <scope>NUCLEOTIDE SEQUENCE [LARGE SCALE GENOMIC DNA]</scope>
    <source>
        <strain evidence="7">HME7025</strain>
    </source>
</reference>
<feature type="transmembrane region" description="Helical" evidence="5">
    <location>
        <begin position="103"/>
        <end position="124"/>
    </location>
</feature>
<dbReference type="EMBL" id="CP029346">
    <property type="protein sequence ID" value="AWL08458.1"/>
    <property type="molecule type" value="Genomic_DNA"/>
</dbReference>
<dbReference type="Proteomes" id="UP000245468">
    <property type="component" value="Chromosome"/>
</dbReference>
<feature type="transmembrane region" description="Helical" evidence="5">
    <location>
        <begin position="430"/>
        <end position="448"/>
    </location>
</feature>
<dbReference type="InterPro" id="IPR002293">
    <property type="entry name" value="AA/rel_permease1"/>
</dbReference>
<feature type="transmembrane region" description="Helical" evidence="5">
    <location>
        <begin position="335"/>
        <end position="357"/>
    </location>
</feature>
<dbReference type="PIRSF" id="PIRSF006060">
    <property type="entry name" value="AA_transporter"/>
    <property type="match status" value="1"/>
</dbReference>
<sequence length="455" mass="50263">MQEAKYIYFCSIMSKNKTTNQLWKVLGTGFGVAVTLGGTVGTGILRKPGPIADQLVNPYLIVGLWILVATYALLGISTVLELSLSIPKAGAWYGYAERAFGRYIGFLVGISSWLGTITALAFGSYTFSEYVGILFPYFEHQENYVAVGTLALLWFFHQLGVVMAGKSQEWLSGIKALALLGFIILCFAFGSGGMWHEPSASPRGLPLWSGIMTALLSIFYAFDGWHTAAYFTEENADPVKSMPKSMYIGVISVALIYLFINISILYVLPLEDVRHSKLAAADAITWLFGASTGKWITAFLAISIFGILNTQVMFAPRVLYSMSRDGLFWKKASEVNSLGSPSFATHLTVGMSCLLLLMGKNLNERLSDIATFFFVASYISGFSSLIRLRQTEPQLHRPYQAWAYPYVPSLLLFISVLFLMGTLIQNPTSGIYVLLFIAGTYVLFRSLFQSNKSDF</sequence>
<dbReference type="PANTHER" id="PTHR11785">
    <property type="entry name" value="AMINO ACID TRANSPORTER"/>
    <property type="match status" value="1"/>
</dbReference>
<feature type="transmembrane region" description="Helical" evidence="5">
    <location>
        <begin position="60"/>
        <end position="82"/>
    </location>
</feature>
<evidence type="ECO:0000313" key="7">
    <source>
        <dbReference type="Proteomes" id="UP000245468"/>
    </source>
</evidence>
<organism evidence="6 7">
    <name type="scientific">Aquirufa nivalisilvae</name>
    <dbReference type="NCBI Taxonomy" id="2516557"/>
    <lineage>
        <taxon>Bacteria</taxon>
        <taxon>Pseudomonadati</taxon>
        <taxon>Bacteroidota</taxon>
        <taxon>Cytophagia</taxon>
        <taxon>Cytophagales</taxon>
        <taxon>Flectobacillaceae</taxon>
        <taxon>Aquirufa</taxon>
    </lineage>
</organism>
<feature type="transmembrane region" description="Helical" evidence="5">
    <location>
        <begin position="144"/>
        <end position="164"/>
    </location>
</feature>
<dbReference type="GO" id="GO:0016020">
    <property type="term" value="C:membrane"/>
    <property type="evidence" value="ECO:0007669"/>
    <property type="project" value="UniProtKB-SubCell"/>
</dbReference>
<dbReference type="AlphaFoldDB" id="A0A2S2DSX6"/>
<evidence type="ECO:0000313" key="6">
    <source>
        <dbReference type="EMBL" id="AWL08458.1"/>
    </source>
</evidence>
<evidence type="ECO:0008006" key="8">
    <source>
        <dbReference type="Google" id="ProtNLM"/>
    </source>
</evidence>
<dbReference type="Pfam" id="PF13520">
    <property type="entry name" value="AA_permease_2"/>
    <property type="match status" value="1"/>
</dbReference>
<feature type="transmembrane region" description="Helical" evidence="5">
    <location>
        <begin position="401"/>
        <end position="424"/>
    </location>
</feature>
<dbReference type="InterPro" id="IPR050598">
    <property type="entry name" value="AminoAcid_Transporter"/>
</dbReference>
<evidence type="ECO:0000256" key="5">
    <source>
        <dbReference type="SAM" id="Phobius"/>
    </source>
</evidence>
<feature type="transmembrane region" description="Helical" evidence="5">
    <location>
        <begin position="369"/>
        <end position="389"/>
    </location>
</feature>
<dbReference type="PANTHER" id="PTHR11785:SF512">
    <property type="entry name" value="SOBREMESA, ISOFORM B"/>
    <property type="match status" value="1"/>
</dbReference>
<name>A0A2S2DSX6_9BACT</name>
<comment type="subcellular location">
    <subcellularLocation>
        <location evidence="1">Membrane</location>
        <topology evidence="1">Multi-pass membrane protein</topology>
    </subcellularLocation>
</comment>
<evidence type="ECO:0000256" key="2">
    <source>
        <dbReference type="ARBA" id="ARBA00022692"/>
    </source>
</evidence>
<feature type="transmembrane region" description="Helical" evidence="5">
    <location>
        <begin position="176"/>
        <end position="195"/>
    </location>
</feature>
<feature type="transmembrane region" description="Helical" evidence="5">
    <location>
        <begin position="246"/>
        <end position="268"/>
    </location>
</feature>